<evidence type="ECO:0000256" key="2">
    <source>
        <dbReference type="ARBA" id="ARBA00022692"/>
    </source>
</evidence>
<reference evidence="7 8" key="1">
    <citation type="journal article" date="2016" name="Mol. Biol. Evol.">
        <title>Comparative Genomics of Early-Diverging Mushroom-Forming Fungi Provides Insights into the Origins of Lignocellulose Decay Capabilities.</title>
        <authorList>
            <person name="Nagy L.G."/>
            <person name="Riley R."/>
            <person name="Tritt A."/>
            <person name="Adam C."/>
            <person name="Daum C."/>
            <person name="Floudas D."/>
            <person name="Sun H."/>
            <person name="Yadav J.S."/>
            <person name="Pangilinan J."/>
            <person name="Larsson K.H."/>
            <person name="Matsuura K."/>
            <person name="Barry K."/>
            <person name="Labutti K."/>
            <person name="Kuo R."/>
            <person name="Ohm R.A."/>
            <person name="Bhattacharya S.S."/>
            <person name="Shirouzu T."/>
            <person name="Yoshinaga Y."/>
            <person name="Martin F.M."/>
            <person name="Grigoriev I.V."/>
            <person name="Hibbett D.S."/>
        </authorList>
    </citation>
    <scope>NUCLEOTIDE SEQUENCE [LARGE SCALE GENOMIC DNA]</scope>
    <source>
        <strain evidence="7 8">93-53</strain>
    </source>
</reference>
<keyword evidence="3 5" id="KW-1133">Transmembrane helix</keyword>
<feature type="transmembrane region" description="Helical" evidence="5">
    <location>
        <begin position="175"/>
        <end position="196"/>
    </location>
</feature>
<evidence type="ECO:0000256" key="5">
    <source>
        <dbReference type="SAM" id="Phobius"/>
    </source>
</evidence>
<evidence type="ECO:0000256" key="4">
    <source>
        <dbReference type="ARBA" id="ARBA00023136"/>
    </source>
</evidence>
<evidence type="ECO:0000259" key="6">
    <source>
        <dbReference type="PROSITE" id="PS50850"/>
    </source>
</evidence>
<evidence type="ECO:0000256" key="3">
    <source>
        <dbReference type="ARBA" id="ARBA00022989"/>
    </source>
</evidence>
<dbReference type="Gene3D" id="1.20.1250.20">
    <property type="entry name" value="MFS general substrate transporter like domains"/>
    <property type="match status" value="1"/>
</dbReference>
<feature type="transmembrane region" description="Helical" evidence="5">
    <location>
        <begin position="489"/>
        <end position="510"/>
    </location>
</feature>
<dbReference type="Pfam" id="PF07690">
    <property type="entry name" value="MFS_1"/>
    <property type="match status" value="1"/>
</dbReference>
<dbReference type="InParanoid" id="A0A165DHJ7"/>
<feature type="transmembrane region" description="Helical" evidence="5">
    <location>
        <begin position="81"/>
        <end position="105"/>
    </location>
</feature>
<feature type="transmembrane region" description="Helical" evidence="5">
    <location>
        <begin position="117"/>
        <end position="138"/>
    </location>
</feature>
<dbReference type="RefSeq" id="XP_040762634.1">
    <property type="nucleotide sequence ID" value="XM_040909228.1"/>
</dbReference>
<feature type="transmembrane region" description="Helical" evidence="5">
    <location>
        <begin position="238"/>
        <end position="258"/>
    </location>
</feature>
<evidence type="ECO:0000313" key="8">
    <source>
        <dbReference type="Proteomes" id="UP000076871"/>
    </source>
</evidence>
<feature type="transmembrane region" description="Helical" evidence="5">
    <location>
        <begin position="421"/>
        <end position="442"/>
    </location>
</feature>
<keyword evidence="4 5" id="KW-0472">Membrane</keyword>
<dbReference type="InterPro" id="IPR036259">
    <property type="entry name" value="MFS_trans_sf"/>
</dbReference>
<proteinExistence type="predicted"/>
<feature type="transmembrane region" description="Helical" evidence="5">
    <location>
        <begin position="353"/>
        <end position="373"/>
    </location>
</feature>
<dbReference type="CDD" id="cd17323">
    <property type="entry name" value="MFS_Tpo1_MDR_like"/>
    <property type="match status" value="1"/>
</dbReference>
<feature type="transmembrane region" description="Helical" evidence="5">
    <location>
        <begin position="307"/>
        <end position="333"/>
    </location>
</feature>
<dbReference type="PANTHER" id="PTHR23502">
    <property type="entry name" value="MAJOR FACILITATOR SUPERFAMILY"/>
    <property type="match status" value="1"/>
</dbReference>
<dbReference type="PANTHER" id="PTHR23502:SF60">
    <property type="entry name" value="MAJOR FACILITATOR SUPERFAMILY (MFS) PROFILE DOMAIN-CONTAINING PROTEIN-RELATED"/>
    <property type="match status" value="1"/>
</dbReference>
<dbReference type="GO" id="GO:0005886">
    <property type="term" value="C:plasma membrane"/>
    <property type="evidence" value="ECO:0007669"/>
    <property type="project" value="TreeGrafter"/>
</dbReference>
<dbReference type="PRINTS" id="PR01036">
    <property type="entry name" value="TCRTETB"/>
</dbReference>
<name>A0A165DHJ7_9APHY</name>
<dbReference type="AlphaFoldDB" id="A0A165DHJ7"/>
<dbReference type="InterPro" id="IPR020846">
    <property type="entry name" value="MFS_dom"/>
</dbReference>
<dbReference type="FunFam" id="1.20.1250.20:FF:000011">
    <property type="entry name" value="MFS multidrug transporter, putative"/>
    <property type="match status" value="1"/>
</dbReference>
<sequence>MPSSPHVSLEIRPVSQAHIVVYPTDSTDNIPEPLVVLSNPEDITASQVWQDKQEGLVVSEEQDDWSIDRANPRNWSLTRKWVCTAIVSLYSFVSPLSSSMMAPALPDISKHYGITSSSVQALTLSIFLLSFAIGPLFFGPLSEMYGRAWVLHLANILLLGCNIGCAFAPSTAALIIFRFFAGLGGSASVGIGGSVVSDIFAERDRGSAMAIMTIGPLVGPTVGPVAGGFITATIGFKWVFVVIAAVCGVASLIGIPFLRESYGPVVLRRRLSSTKDSTAELPGAAAAVPTSARERARMLWTNFSRPAVLLTRSSICFMLSMYLAFIYGTYYLMFATFPELFSSVYGFGPGIGGLTYLGLGIGFILGSFLGARYGDALYRYIANRTNNGVGKPEMRIPGLVMCSVFVPIGLFWYGWSAQARTHWILPIIGTGFFGLGLMMAYLSIQLYLVDAFEYAASALAAASVLRSLFGFGFPLFAGPMFAALGDGPGNSLLAGLSIVIGVPFPIYLYFRGEKIRQGSKYTK</sequence>
<protein>
    <submittedName>
        <fullName evidence="7">MFS general substrate transporter</fullName>
    </submittedName>
</protein>
<feature type="domain" description="Major facilitator superfamily (MFS) profile" evidence="6">
    <location>
        <begin position="83"/>
        <end position="513"/>
    </location>
</feature>
<dbReference type="Proteomes" id="UP000076871">
    <property type="component" value="Unassembled WGS sequence"/>
</dbReference>
<evidence type="ECO:0000256" key="1">
    <source>
        <dbReference type="ARBA" id="ARBA00004141"/>
    </source>
</evidence>
<feature type="transmembrane region" description="Helical" evidence="5">
    <location>
        <begin position="454"/>
        <end position="477"/>
    </location>
</feature>
<dbReference type="GO" id="GO:0022857">
    <property type="term" value="F:transmembrane transporter activity"/>
    <property type="evidence" value="ECO:0007669"/>
    <property type="project" value="InterPro"/>
</dbReference>
<comment type="subcellular location">
    <subcellularLocation>
        <location evidence="1">Membrane</location>
        <topology evidence="1">Multi-pass membrane protein</topology>
    </subcellularLocation>
</comment>
<dbReference type="InterPro" id="IPR011701">
    <property type="entry name" value="MFS"/>
</dbReference>
<keyword evidence="8" id="KW-1185">Reference proteome</keyword>
<organism evidence="7 8">
    <name type="scientific">Laetiporus sulphureus 93-53</name>
    <dbReference type="NCBI Taxonomy" id="1314785"/>
    <lineage>
        <taxon>Eukaryota</taxon>
        <taxon>Fungi</taxon>
        <taxon>Dikarya</taxon>
        <taxon>Basidiomycota</taxon>
        <taxon>Agaricomycotina</taxon>
        <taxon>Agaricomycetes</taxon>
        <taxon>Polyporales</taxon>
        <taxon>Laetiporus</taxon>
    </lineage>
</organism>
<dbReference type="PROSITE" id="PS50850">
    <property type="entry name" value="MFS"/>
    <property type="match status" value="1"/>
</dbReference>
<dbReference type="STRING" id="1314785.A0A165DHJ7"/>
<dbReference type="OrthoDB" id="6770063at2759"/>
<gene>
    <name evidence="7" type="ORF">LAESUDRAFT_727468</name>
</gene>
<evidence type="ECO:0000313" key="7">
    <source>
        <dbReference type="EMBL" id="KZT04894.1"/>
    </source>
</evidence>
<feature type="transmembrane region" description="Helical" evidence="5">
    <location>
        <begin position="394"/>
        <end position="415"/>
    </location>
</feature>
<dbReference type="GeneID" id="63826257"/>
<dbReference type="EMBL" id="KV427633">
    <property type="protein sequence ID" value="KZT04894.1"/>
    <property type="molecule type" value="Genomic_DNA"/>
</dbReference>
<feature type="transmembrane region" description="Helical" evidence="5">
    <location>
        <begin position="150"/>
        <end position="169"/>
    </location>
</feature>
<accession>A0A165DHJ7</accession>
<keyword evidence="2 5" id="KW-0812">Transmembrane</keyword>
<dbReference type="SUPFAM" id="SSF103473">
    <property type="entry name" value="MFS general substrate transporter"/>
    <property type="match status" value="1"/>
</dbReference>
<feature type="transmembrane region" description="Helical" evidence="5">
    <location>
        <begin position="208"/>
        <end position="232"/>
    </location>
</feature>